<dbReference type="Pfam" id="PF12223">
    <property type="entry name" value="DUF3602"/>
    <property type="match status" value="2"/>
</dbReference>
<accession>A0A9P5YNB5</accession>
<keyword evidence="3" id="KW-1185">Reference proteome</keyword>
<dbReference type="PANTHER" id="PTHR34693">
    <property type="entry name" value="PROTEIN PAR32"/>
    <property type="match status" value="1"/>
</dbReference>
<evidence type="ECO:0000256" key="1">
    <source>
        <dbReference type="SAM" id="MobiDB-lite"/>
    </source>
</evidence>
<evidence type="ECO:0000313" key="2">
    <source>
        <dbReference type="EMBL" id="KAF9472317.1"/>
    </source>
</evidence>
<dbReference type="PANTHER" id="PTHR34693:SF1">
    <property type="entry name" value="PROTEIN PAR32"/>
    <property type="match status" value="1"/>
</dbReference>
<dbReference type="InterPro" id="IPR022024">
    <property type="entry name" value="DUF3602"/>
</dbReference>
<dbReference type="InterPro" id="IPR053203">
    <property type="entry name" value="Cisplatin_resist-associated"/>
</dbReference>
<dbReference type="Proteomes" id="UP000807469">
    <property type="component" value="Unassembled WGS sequence"/>
</dbReference>
<gene>
    <name evidence="2" type="ORF">BDN70DRAFT_818832</name>
</gene>
<dbReference type="AlphaFoldDB" id="A0A9P5YNB5"/>
<feature type="compositionally biased region" description="Basic and acidic residues" evidence="1">
    <location>
        <begin position="168"/>
        <end position="181"/>
    </location>
</feature>
<proteinExistence type="predicted"/>
<protein>
    <submittedName>
        <fullName evidence="2">Uncharacterized protein</fullName>
    </submittedName>
</protein>
<comment type="caution">
    <text evidence="2">The sequence shown here is derived from an EMBL/GenBank/DDBJ whole genome shotgun (WGS) entry which is preliminary data.</text>
</comment>
<evidence type="ECO:0000313" key="3">
    <source>
        <dbReference type="Proteomes" id="UP000807469"/>
    </source>
</evidence>
<name>A0A9P5YNB5_9AGAR</name>
<organism evidence="2 3">
    <name type="scientific">Pholiota conissans</name>
    <dbReference type="NCBI Taxonomy" id="109636"/>
    <lineage>
        <taxon>Eukaryota</taxon>
        <taxon>Fungi</taxon>
        <taxon>Dikarya</taxon>
        <taxon>Basidiomycota</taxon>
        <taxon>Agaricomycotina</taxon>
        <taxon>Agaricomycetes</taxon>
        <taxon>Agaricomycetidae</taxon>
        <taxon>Agaricales</taxon>
        <taxon>Agaricineae</taxon>
        <taxon>Strophariaceae</taxon>
        <taxon>Pholiota</taxon>
    </lineage>
</organism>
<feature type="region of interest" description="Disordered" evidence="1">
    <location>
        <begin position="30"/>
        <end position="54"/>
    </location>
</feature>
<feature type="region of interest" description="Disordered" evidence="1">
    <location>
        <begin position="158"/>
        <end position="200"/>
    </location>
</feature>
<dbReference type="EMBL" id="MU155550">
    <property type="protein sequence ID" value="KAF9472317.1"/>
    <property type="molecule type" value="Genomic_DNA"/>
</dbReference>
<dbReference type="OrthoDB" id="2537432at2759"/>
<reference evidence="2" key="1">
    <citation type="submission" date="2020-11" db="EMBL/GenBank/DDBJ databases">
        <authorList>
            <consortium name="DOE Joint Genome Institute"/>
            <person name="Ahrendt S."/>
            <person name="Riley R."/>
            <person name="Andreopoulos W."/>
            <person name="Labutti K."/>
            <person name="Pangilinan J."/>
            <person name="Ruiz-Duenas F.J."/>
            <person name="Barrasa J.M."/>
            <person name="Sanchez-Garcia M."/>
            <person name="Camarero S."/>
            <person name="Miyauchi S."/>
            <person name="Serrano A."/>
            <person name="Linde D."/>
            <person name="Babiker R."/>
            <person name="Drula E."/>
            <person name="Ayuso-Fernandez I."/>
            <person name="Pacheco R."/>
            <person name="Padilla G."/>
            <person name="Ferreira P."/>
            <person name="Barriuso J."/>
            <person name="Kellner H."/>
            <person name="Castanera R."/>
            <person name="Alfaro M."/>
            <person name="Ramirez L."/>
            <person name="Pisabarro A.G."/>
            <person name="Kuo A."/>
            <person name="Tritt A."/>
            <person name="Lipzen A."/>
            <person name="He G."/>
            <person name="Yan M."/>
            <person name="Ng V."/>
            <person name="Cullen D."/>
            <person name="Martin F."/>
            <person name="Rosso M.-N."/>
            <person name="Henrissat B."/>
            <person name="Hibbett D."/>
            <person name="Martinez A.T."/>
            <person name="Grigoriev I.V."/>
        </authorList>
    </citation>
    <scope>NUCLEOTIDE SEQUENCE</scope>
    <source>
        <strain evidence="2">CIRM-BRFM 674</strain>
    </source>
</reference>
<sequence length="200" mass="21378">MCRSRDPRPKTCPDDFSVTRGREVIVSPTNVYSTGRGGAGNLHSPLRHGSREHPTPDAAEQEVIREYVAAHDNVPVSFFVSSPDGGIGNMTRSCSRDPNSDARAATSPVRHTTIHISHAVDSTGRGGAGNIYPGDGMRADVIDEEARRRVHLTGRGSFANLSSASEPAAEHHSVERGEYESAGRGGVSNIVHDTGKDRVD</sequence>